<dbReference type="EMBL" id="LSSK01000154">
    <property type="protein sequence ID" value="OMH84750.1"/>
    <property type="molecule type" value="Genomic_DNA"/>
</dbReference>
<reference evidence="2" key="2">
    <citation type="submission" date="2017-01" db="EMBL/GenBank/DDBJ databases">
        <authorList>
            <person name="Mah S.A."/>
            <person name="Swanson W.J."/>
            <person name="Moy G.W."/>
            <person name="Vacquier V.D."/>
        </authorList>
    </citation>
    <scope>NUCLEOTIDE SEQUENCE [LARGE SCALE GENOMIC DNA]</scope>
    <source>
        <strain evidence="2">COL-18-3</strain>
    </source>
</reference>
<keyword evidence="3" id="KW-1185">Reference proteome</keyword>
<dbReference type="Proteomes" id="UP000188320">
    <property type="component" value="Unassembled WGS sequence"/>
</dbReference>
<gene>
    <name evidence="2" type="ORF">AX774_g1714</name>
    <name evidence="1" type="ORF">AX774_g3120</name>
</gene>
<protein>
    <submittedName>
        <fullName evidence="2">Uncharacterized protein</fullName>
    </submittedName>
</protein>
<name>A0A1R1PUX2_ZANCU</name>
<accession>A0A1R1PUX2</accession>
<sequence length="128" mass="14521">MTVAIDRTGKEKLIIASHFLPTFVKVKGRDGNGCGFQFENRRDHAALYEGIRSLKKIAKEKYSEYITVGHLGTILEEDKSEKNVSTLDASDITKLKQELWSNERQVPVLLDQADAYNHYEGYCKKGIV</sequence>
<evidence type="ECO:0000313" key="3">
    <source>
        <dbReference type="Proteomes" id="UP000188320"/>
    </source>
</evidence>
<dbReference type="EMBL" id="LSSK01000428">
    <property type="protein sequence ID" value="OMH83377.1"/>
    <property type="molecule type" value="Genomic_DNA"/>
</dbReference>
<comment type="caution">
    <text evidence="2">The sequence shown here is derived from an EMBL/GenBank/DDBJ whole genome shotgun (WGS) entry which is preliminary data.</text>
</comment>
<reference evidence="3" key="1">
    <citation type="submission" date="2017-01" db="EMBL/GenBank/DDBJ databases">
        <authorList>
            <person name="Wang Y."/>
            <person name="White M."/>
            <person name="Kvist S."/>
            <person name="Moncalvo J.-M."/>
        </authorList>
    </citation>
    <scope>NUCLEOTIDE SEQUENCE [LARGE SCALE GENOMIC DNA]</scope>
    <source>
        <strain evidence="3">COL-18-3</strain>
    </source>
</reference>
<dbReference type="OrthoDB" id="755951at2759"/>
<organism evidence="2 3">
    <name type="scientific">Zancudomyces culisetae</name>
    <name type="common">Gut fungus</name>
    <name type="synonym">Smittium culisetae</name>
    <dbReference type="NCBI Taxonomy" id="1213189"/>
    <lineage>
        <taxon>Eukaryota</taxon>
        <taxon>Fungi</taxon>
        <taxon>Fungi incertae sedis</taxon>
        <taxon>Zoopagomycota</taxon>
        <taxon>Kickxellomycotina</taxon>
        <taxon>Harpellomycetes</taxon>
        <taxon>Harpellales</taxon>
        <taxon>Legeriomycetaceae</taxon>
        <taxon>Zancudomyces</taxon>
    </lineage>
</organism>
<evidence type="ECO:0000313" key="1">
    <source>
        <dbReference type="EMBL" id="OMH83377.1"/>
    </source>
</evidence>
<dbReference type="Gene3D" id="3.40.50.2000">
    <property type="entry name" value="Glycogen Phosphorylase B"/>
    <property type="match status" value="1"/>
</dbReference>
<dbReference type="AlphaFoldDB" id="A0A1R1PUX2"/>
<proteinExistence type="predicted"/>
<evidence type="ECO:0000313" key="2">
    <source>
        <dbReference type="EMBL" id="OMH84750.1"/>
    </source>
</evidence>